<sequence>MSYQAALALQTSIYQALIANDALRDLVGDRIYDASPAVPPAGVHVAIGPEDTRDAGDMTGRGSVHELRISVHSGADEPGGFREAKAVAAQVTTALESASFALATGHLVGIWFVRAKAQRIGNGDGRRVDLIFRARIDLG</sequence>
<dbReference type="Pfam" id="PF11367">
    <property type="entry name" value="Tail_completion_gp17"/>
    <property type="match status" value="1"/>
</dbReference>
<organism evidence="1 2">
    <name type="scientific">Paracoccus aurantius</name>
    <dbReference type="NCBI Taxonomy" id="3073814"/>
    <lineage>
        <taxon>Bacteria</taxon>
        <taxon>Pseudomonadati</taxon>
        <taxon>Pseudomonadota</taxon>
        <taxon>Alphaproteobacteria</taxon>
        <taxon>Rhodobacterales</taxon>
        <taxon>Paracoccaceae</taxon>
        <taxon>Paracoccus</taxon>
    </lineage>
</organism>
<keyword evidence="2" id="KW-1185">Reference proteome</keyword>
<comment type="caution">
    <text evidence="1">The sequence shown here is derived from an EMBL/GenBank/DDBJ whole genome shotgun (WGS) entry which is preliminary data.</text>
</comment>
<protein>
    <submittedName>
        <fullName evidence="1">DUF3168 domain-containing protein</fullName>
    </submittedName>
</protein>
<dbReference type="InterPro" id="IPR021508">
    <property type="entry name" value="Gp17-like"/>
</dbReference>
<dbReference type="EMBL" id="JAVQLW010000001">
    <property type="protein sequence ID" value="MDS9466019.1"/>
    <property type="molecule type" value="Genomic_DNA"/>
</dbReference>
<reference evidence="2" key="1">
    <citation type="submission" date="2023-07" db="EMBL/GenBank/DDBJ databases">
        <title>Paracoccus sp. MBLB3053 whole genome sequence.</title>
        <authorList>
            <person name="Hwang C.Y."/>
            <person name="Cho E.-S."/>
            <person name="Seo M.-J."/>
        </authorList>
    </citation>
    <scope>NUCLEOTIDE SEQUENCE [LARGE SCALE GENOMIC DNA]</scope>
    <source>
        <strain evidence="2">MBLB3053</strain>
    </source>
</reference>
<dbReference type="RefSeq" id="WP_311158216.1">
    <property type="nucleotide sequence ID" value="NZ_JAVQLW010000001.1"/>
</dbReference>
<evidence type="ECO:0000313" key="2">
    <source>
        <dbReference type="Proteomes" id="UP001269144"/>
    </source>
</evidence>
<dbReference type="Proteomes" id="UP001269144">
    <property type="component" value="Unassembled WGS sequence"/>
</dbReference>
<gene>
    <name evidence="1" type="ORF">RGQ15_00315</name>
</gene>
<name>A0ABU2HLV9_9RHOB</name>
<dbReference type="Gene3D" id="3.30.2000.30">
    <property type="match status" value="1"/>
</dbReference>
<accession>A0ABU2HLV9</accession>
<dbReference type="InterPro" id="IPR053745">
    <property type="entry name" value="Viral_Tail_Comp_sf"/>
</dbReference>
<evidence type="ECO:0000313" key="1">
    <source>
        <dbReference type="EMBL" id="MDS9466019.1"/>
    </source>
</evidence>
<proteinExistence type="predicted"/>